<evidence type="ECO:0000313" key="9">
    <source>
        <dbReference type="Proteomes" id="UP000184188"/>
    </source>
</evidence>
<feature type="transmembrane region" description="Helical" evidence="6">
    <location>
        <begin position="136"/>
        <end position="154"/>
    </location>
</feature>
<feature type="transmembrane region" description="Helical" evidence="6">
    <location>
        <begin position="318"/>
        <end position="338"/>
    </location>
</feature>
<dbReference type="Gene3D" id="1.20.1250.20">
    <property type="entry name" value="MFS general substrate transporter like domains"/>
    <property type="match status" value="2"/>
</dbReference>
<sequence length="457" mass="50064">MAARDEKNDGEMTAMEEREVVVDWEEAEERKLVLKVDLYLLPLLLLAFFFLCLDRTNISNALTDNFTTDLGITTAQATLGNQLQQAGIVIFELPANLVLARVGAHRWLVFLMLAWGCVATFQCFIQNRAQYYATRFLLGAFEGGFIPGAMYLLGQYHPRSAQSTRFAIASGTSALIAAGVLTLDGVRGWSGWRWLFLIDGSMTLAFALILLALLPGAPPDTRPVHGLFSLFDERERHILQSRVQLENPPRMENPSMHFAINFFGVMPAGGLVLFGPTIVKELGFSTSKANALVAVGYYAAVPLALSLGFFASRTRLNGIASLIPFAWSCFFVGLFYHFDITRSSSTSDSGTLYALFTLVLAAMLIGQPVNNAWCSKNATNDLERSAGLALCVISSNLAGLVGQRIFPASDAPEYRPGLVAAICLYVAAILVVLAQMVQYAWCNRRASNALAQWQFVL</sequence>
<dbReference type="STRING" id="1073090.A0A1L9SUA0"/>
<evidence type="ECO:0000256" key="1">
    <source>
        <dbReference type="ARBA" id="ARBA00004141"/>
    </source>
</evidence>
<feature type="transmembrane region" description="Helical" evidence="6">
    <location>
        <begin position="38"/>
        <end position="58"/>
    </location>
</feature>
<dbReference type="OrthoDB" id="2985014at2759"/>
<evidence type="ECO:0000313" key="8">
    <source>
        <dbReference type="EMBL" id="OJJ50667.1"/>
    </source>
</evidence>
<feature type="domain" description="Major facilitator superfamily (MFS) profile" evidence="7">
    <location>
        <begin position="40"/>
        <end position="446"/>
    </location>
</feature>
<reference evidence="9" key="1">
    <citation type="journal article" date="2017" name="Genome Biol.">
        <title>Comparative genomics reveals high biological diversity and specific adaptations in the industrially and medically important fungal genus Aspergillus.</title>
        <authorList>
            <person name="de Vries R.P."/>
            <person name="Riley R."/>
            <person name="Wiebenga A."/>
            <person name="Aguilar-Osorio G."/>
            <person name="Amillis S."/>
            <person name="Uchima C.A."/>
            <person name="Anderluh G."/>
            <person name="Asadollahi M."/>
            <person name="Askin M."/>
            <person name="Barry K."/>
            <person name="Battaglia E."/>
            <person name="Bayram O."/>
            <person name="Benocci T."/>
            <person name="Braus-Stromeyer S.A."/>
            <person name="Caldana C."/>
            <person name="Canovas D."/>
            <person name="Cerqueira G.C."/>
            <person name="Chen F."/>
            <person name="Chen W."/>
            <person name="Choi C."/>
            <person name="Clum A."/>
            <person name="Dos Santos R.A."/>
            <person name="Damasio A.R."/>
            <person name="Diallinas G."/>
            <person name="Emri T."/>
            <person name="Fekete E."/>
            <person name="Flipphi M."/>
            <person name="Freyberg S."/>
            <person name="Gallo A."/>
            <person name="Gournas C."/>
            <person name="Habgood R."/>
            <person name="Hainaut M."/>
            <person name="Harispe M.L."/>
            <person name="Henrissat B."/>
            <person name="Hilden K.S."/>
            <person name="Hope R."/>
            <person name="Hossain A."/>
            <person name="Karabika E."/>
            <person name="Karaffa L."/>
            <person name="Karanyi Z."/>
            <person name="Krasevec N."/>
            <person name="Kuo A."/>
            <person name="Kusch H."/>
            <person name="LaButti K."/>
            <person name="Lagendijk E.L."/>
            <person name="Lapidus A."/>
            <person name="Levasseur A."/>
            <person name="Lindquist E."/>
            <person name="Lipzen A."/>
            <person name="Logrieco A.F."/>
            <person name="MacCabe A."/>
            <person name="Maekelae M.R."/>
            <person name="Malavazi I."/>
            <person name="Melin P."/>
            <person name="Meyer V."/>
            <person name="Mielnichuk N."/>
            <person name="Miskei M."/>
            <person name="Molnar A.P."/>
            <person name="Mule G."/>
            <person name="Ngan C.Y."/>
            <person name="Orejas M."/>
            <person name="Orosz E."/>
            <person name="Ouedraogo J.P."/>
            <person name="Overkamp K.M."/>
            <person name="Park H.-S."/>
            <person name="Perrone G."/>
            <person name="Piumi F."/>
            <person name="Punt P.J."/>
            <person name="Ram A.F."/>
            <person name="Ramon A."/>
            <person name="Rauscher S."/>
            <person name="Record E."/>
            <person name="Riano-Pachon D.M."/>
            <person name="Robert V."/>
            <person name="Roehrig J."/>
            <person name="Ruller R."/>
            <person name="Salamov A."/>
            <person name="Salih N.S."/>
            <person name="Samson R.A."/>
            <person name="Sandor E."/>
            <person name="Sanguinetti M."/>
            <person name="Schuetze T."/>
            <person name="Sepcic K."/>
            <person name="Shelest E."/>
            <person name="Sherlock G."/>
            <person name="Sophianopoulou V."/>
            <person name="Squina F.M."/>
            <person name="Sun H."/>
            <person name="Susca A."/>
            <person name="Todd R.B."/>
            <person name="Tsang A."/>
            <person name="Unkles S.E."/>
            <person name="van de Wiele N."/>
            <person name="van Rossen-Uffink D."/>
            <person name="Oliveira J.V."/>
            <person name="Vesth T.C."/>
            <person name="Visser J."/>
            <person name="Yu J.-H."/>
            <person name="Zhou M."/>
            <person name="Andersen M.R."/>
            <person name="Archer D.B."/>
            <person name="Baker S.E."/>
            <person name="Benoit I."/>
            <person name="Brakhage A.A."/>
            <person name="Braus G.H."/>
            <person name="Fischer R."/>
            <person name="Frisvad J.C."/>
            <person name="Goldman G.H."/>
            <person name="Houbraken J."/>
            <person name="Oakley B."/>
            <person name="Pocsi I."/>
            <person name="Scazzocchio C."/>
            <person name="Seiboth B."/>
            <person name="vanKuyk P.A."/>
            <person name="Wortman J."/>
            <person name="Dyer P.S."/>
            <person name="Grigoriev I.V."/>
        </authorList>
    </citation>
    <scope>NUCLEOTIDE SEQUENCE [LARGE SCALE GENOMIC DNA]</scope>
    <source>
        <strain evidence="9">CBS 506.65</strain>
    </source>
</reference>
<dbReference type="PROSITE" id="PS50850">
    <property type="entry name" value="MFS"/>
    <property type="match status" value="1"/>
</dbReference>
<evidence type="ECO:0000256" key="4">
    <source>
        <dbReference type="ARBA" id="ARBA00022989"/>
    </source>
</evidence>
<feature type="transmembrane region" description="Helical" evidence="6">
    <location>
        <begin position="107"/>
        <end position="124"/>
    </location>
</feature>
<dbReference type="InterPro" id="IPR036259">
    <property type="entry name" value="MFS_trans_sf"/>
</dbReference>
<feature type="transmembrane region" description="Helical" evidence="6">
    <location>
        <begin position="166"/>
        <end position="183"/>
    </location>
</feature>
<feature type="transmembrane region" description="Helical" evidence="6">
    <location>
        <begin position="258"/>
        <end position="279"/>
    </location>
</feature>
<dbReference type="SUPFAM" id="SSF103473">
    <property type="entry name" value="MFS general substrate transporter"/>
    <property type="match status" value="1"/>
</dbReference>
<keyword evidence="5 6" id="KW-0472">Membrane</keyword>
<dbReference type="InterPro" id="IPR020846">
    <property type="entry name" value="MFS_dom"/>
</dbReference>
<gene>
    <name evidence="8" type="ORF">ASPZODRAFT_148142</name>
</gene>
<dbReference type="GO" id="GO:0022857">
    <property type="term" value="F:transmembrane transporter activity"/>
    <property type="evidence" value="ECO:0007669"/>
    <property type="project" value="InterPro"/>
</dbReference>
<feature type="transmembrane region" description="Helical" evidence="6">
    <location>
        <begin position="195"/>
        <end position="214"/>
    </location>
</feature>
<feature type="transmembrane region" description="Helical" evidence="6">
    <location>
        <begin position="350"/>
        <end position="366"/>
    </location>
</feature>
<dbReference type="PANTHER" id="PTHR43791:SF32">
    <property type="entry name" value="MAJOR FACILITATOR SUPERFAMILY (MFS) PROFILE DOMAIN-CONTAINING PROTEIN"/>
    <property type="match status" value="1"/>
</dbReference>
<keyword evidence="3 6" id="KW-0812">Transmembrane</keyword>
<proteinExistence type="predicted"/>
<dbReference type="RefSeq" id="XP_022585177.1">
    <property type="nucleotide sequence ID" value="XM_022725338.1"/>
</dbReference>
<evidence type="ECO:0000256" key="3">
    <source>
        <dbReference type="ARBA" id="ARBA00022692"/>
    </source>
</evidence>
<evidence type="ECO:0000256" key="2">
    <source>
        <dbReference type="ARBA" id="ARBA00022448"/>
    </source>
</evidence>
<keyword evidence="2" id="KW-0813">Transport</keyword>
<evidence type="ECO:0000256" key="5">
    <source>
        <dbReference type="ARBA" id="ARBA00023136"/>
    </source>
</evidence>
<comment type="subcellular location">
    <subcellularLocation>
        <location evidence="1">Membrane</location>
        <topology evidence="1">Multi-pass membrane protein</topology>
    </subcellularLocation>
</comment>
<dbReference type="GO" id="GO:0016020">
    <property type="term" value="C:membrane"/>
    <property type="evidence" value="ECO:0007669"/>
    <property type="project" value="UniProtKB-SubCell"/>
</dbReference>
<name>A0A1L9SUA0_9EURO</name>
<protein>
    <recommendedName>
        <fullName evidence="7">Major facilitator superfamily (MFS) profile domain-containing protein</fullName>
    </recommendedName>
</protein>
<keyword evidence="4 6" id="KW-1133">Transmembrane helix</keyword>
<dbReference type="Pfam" id="PF07690">
    <property type="entry name" value="MFS_1"/>
    <property type="match status" value="1"/>
</dbReference>
<feature type="transmembrane region" description="Helical" evidence="6">
    <location>
        <begin position="291"/>
        <end position="312"/>
    </location>
</feature>
<evidence type="ECO:0000259" key="7">
    <source>
        <dbReference type="PROSITE" id="PS50850"/>
    </source>
</evidence>
<dbReference type="VEuPathDB" id="FungiDB:ASPZODRAFT_148142"/>
<keyword evidence="9" id="KW-1185">Reference proteome</keyword>
<accession>A0A1L9SUA0</accession>
<organism evidence="8 9">
    <name type="scientific">Penicilliopsis zonata CBS 506.65</name>
    <dbReference type="NCBI Taxonomy" id="1073090"/>
    <lineage>
        <taxon>Eukaryota</taxon>
        <taxon>Fungi</taxon>
        <taxon>Dikarya</taxon>
        <taxon>Ascomycota</taxon>
        <taxon>Pezizomycotina</taxon>
        <taxon>Eurotiomycetes</taxon>
        <taxon>Eurotiomycetidae</taxon>
        <taxon>Eurotiales</taxon>
        <taxon>Aspergillaceae</taxon>
        <taxon>Penicilliopsis</taxon>
    </lineage>
</organism>
<feature type="transmembrane region" description="Helical" evidence="6">
    <location>
        <begin position="418"/>
        <end position="441"/>
    </location>
</feature>
<evidence type="ECO:0000256" key="6">
    <source>
        <dbReference type="SAM" id="Phobius"/>
    </source>
</evidence>
<dbReference type="PANTHER" id="PTHR43791">
    <property type="entry name" value="PERMEASE-RELATED"/>
    <property type="match status" value="1"/>
</dbReference>
<dbReference type="AlphaFoldDB" id="A0A1L9SUA0"/>
<dbReference type="EMBL" id="KV878336">
    <property type="protein sequence ID" value="OJJ50667.1"/>
    <property type="molecule type" value="Genomic_DNA"/>
</dbReference>
<dbReference type="InterPro" id="IPR011701">
    <property type="entry name" value="MFS"/>
</dbReference>
<feature type="transmembrane region" description="Helical" evidence="6">
    <location>
        <begin position="386"/>
        <end position="406"/>
    </location>
</feature>
<dbReference type="GeneID" id="34611803"/>
<dbReference type="Proteomes" id="UP000184188">
    <property type="component" value="Unassembled WGS sequence"/>
</dbReference>